<dbReference type="PANTHER" id="PTHR43649">
    <property type="entry name" value="ARABINOSE-BINDING PROTEIN-RELATED"/>
    <property type="match status" value="1"/>
</dbReference>
<sequence length="429" mass="47921">MPKVKWQLMLGVCLLVLLLGSLGAVEGAAGIPKDYRCTLTTWGWDENYWNHVTAAFNKIYPNIKFEYTPVANGDYLQKEQTSLAAGTPLPDIPWAIIDSRGRAFELDMWEALNKPPYRMDPKAVFSYLLPIMKNSKGEICGIEQGINPAAMAYRRDLAQEYLGTDDPDKLAKLLPDWDAFIKKGKEVRAKSGGKVFMMQGIGDIKNIIREQDPSPWVVKGTVNATRLFKPVLAKVVQFRDAQILDKLEPWTPAWYASYGQGKHIFAGCAIWSPQYVIEPNDKNGKGHWGLMNCPGGNFSWGGTTLGISKQCKHKLAAWEFVKFATLSVEGAKAAREVGFLTSYKAAYADPGFASIKDDWFAGQDLGKFWTTQVAPRIKIRPMTKYDNLIKDSLDLITTSLNNDPGMTVNDAMQKLIAELKNRLPDLTIK</sequence>
<comment type="caution">
    <text evidence="1">The sequence shown here is derived from an EMBL/GenBank/DDBJ whole genome shotgun (WGS) entry which is preliminary data.</text>
</comment>
<organism evidence="1 2">
    <name type="scientific">Hydrogenispora ethanolica</name>
    <dbReference type="NCBI Taxonomy" id="1082276"/>
    <lineage>
        <taxon>Bacteria</taxon>
        <taxon>Bacillati</taxon>
        <taxon>Bacillota</taxon>
        <taxon>Hydrogenispora</taxon>
    </lineage>
</organism>
<evidence type="ECO:0000313" key="2">
    <source>
        <dbReference type="Proteomes" id="UP000295008"/>
    </source>
</evidence>
<protein>
    <submittedName>
        <fullName evidence="1">Carbohydrate ABC transporter substrate-binding protein (CUT1 family)</fullName>
    </submittedName>
</protein>
<accession>A0A4R1S9U2</accession>
<dbReference type="Proteomes" id="UP000295008">
    <property type="component" value="Unassembled WGS sequence"/>
</dbReference>
<gene>
    <name evidence="1" type="ORF">EDC14_100216</name>
</gene>
<name>A0A4R1S9U2_HYDET</name>
<dbReference type="EMBL" id="SLUN01000002">
    <property type="protein sequence ID" value="TCL76263.1"/>
    <property type="molecule type" value="Genomic_DNA"/>
</dbReference>
<dbReference type="PANTHER" id="PTHR43649:SF12">
    <property type="entry name" value="DIACETYLCHITOBIOSE BINDING PROTEIN DASA"/>
    <property type="match status" value="1"/>
</dbReference>
<dbReference type="RefSeq" id="WP_165907717.1">
    <property type="nucleotide sequence ID" value="NZ_SLUN01000002.1"/>
</dbReference>
<keyword evidence="2" id="KW-1185">Reference proteome</keyword>
<dbReference type="AlphaFoldDB" id="A0A4R1S9U2"/>
<dbReference type="InterPro" id="IPR006059">
    <property type="entry name" value="SBP"/>
</dbReference>
<dbReference type="InterPro" id="IPR050490">
    <property type="entry name" value="Bact_solute-bd_prot1"/>
</dbReference>
<dbReference type="SUPFAM" id="SSF53850">
    <property type="entry name" value="Periplasmic binding protein-like II"/>
    <property type="match status" value="1"/>
</dbReference>
<proteinExistence type="predicted"/>
<evidence type="ECO:0000313" key="1">
    <source>
        <dbReference type="EMBL" id="TCL76263.1"/>
    </source>
</evidence>
<reference evidence="1 2" key="1">
    <citation type="submission" date="2019-03" db="EMBL/GenBank/DDBJ databases">
        <title>Genomic Encyclopedia of Type Strains, Phase IV (KMG-IV): sequencing the most valuable type-strain genomes for metagenomic binning, comparative biology and taxonomic classification.</title>
        <authorList>
            <person name="Goeker M."/>
        </authorList>
    </citation>
    <scope>NUCLEOTIDE SEQUENCE [LARGE SCALE GENOMIC DNA]</scope>
    <source>
        <strain evidence="1 2">LX-B</strain>
    </source>
</reference>
<dbReference type="Pfam" id="PF01547">
    <property type="entry name" value="SBP_bac_1"/>
    <property type="match status" value="1"/>
</dbReference>
<dbReference type="Gene3D" id="3.40.190.10">
    <property type="entry name" value="Periplasmic binding protein-like II"/>
    <property type="match status" value="1"/>
</dbReference>